<keyword evidence="2" id="KW-1185">Reference proteome</keyword>
<evidence type="ECO:0000313" key="2">
    <source>
        <dbReference type="Proteomes" id="UP000789525"/>
    </source>
</evidence>
<sequence>MSTEFIIPPTPCTNEKNDILESPSSSDIFQNPPPPPYSELDVEELIKKSREVLTGHSEYLAGGGEKKEKEMFEKITQVESLLQTILSDQTFAMHHLRSQLSDIQTVLKKMHKQETVTNEEIQKLTENLVTSDNVRFKFEASRDETEVMSEVQDVKVVDGKSVRNPIYEELHISNPTPALSAILAAPPTLSVSQRSSRAPSSASSRDSSPPPPSSRVGSRDASPSREKIVSDDFSSRPETDSPESLSVIHSTKNSEFSKIDEGSDSDDDEDSANNEFLDRMVGRLKDLISEAADAVKEPIAGREDLSKLSILNCPDFDFSDIDRDLDALEEDSSCDFEEAESEGKQEKPKKVRGNRRGEKPTSKVKGKEESFEDNMDKFYQNLDKISHLVDTIATDEQVNDEVQDEYLQYEDSTADLIRNPSENLADLDDFSQQCRLLTRALILPFLHATHSFMSESLKTSVHSRQATSTTRTFMNLMYWTFLFTLGSLVLDAWLCEVAGRQVIRVVGSLKPGRPFGIIANGFNMRDADQQDGGMGMLEDGKKKNVKFRTAPRSKAVTWNGVESGMKGGEGGWLKDDVMGLSRRGGRLLTGGGRWGGSKLFRKMSVGRFEEEEFSEDSDEWEIVDFDSSEDEESGAEDDDIEDPAFLLKRKITNERLRRAGHVIKSIHEETSEMSEENNVDKNDVSFIENDIKTFGEITTTNTTSKTLTEPEEYDMDEDESDVDEFCDLNIPGSFPSSIDLTENVRRVRSVVLRRPRRNGPFGGSGGFWVMKTRKIIKRCVTDMDVSAAVKKRSSLRINPVTREKSSKSPSLPKRIRIRRNSI</sequence>
<reference evidence="1" key="1">
    <citation type="submission" date="2021-06" db="EMBL/GenBank/DDBJ databases">
        <authorList>
            <person name="Kallberg Y."/>
            <person name="Tangrot J."/>
            <person name="Rosling A."/>
        </authorList>
    </citation>
    <scope>NUCLEOTIDE SEQUENCE</scope>
    <source>
        <strain evidence="1">CL356</strain>
    </source>
</reference>
<dbReference type="Proteomes" id="UP000789525">
    <property type="component" value="Unassembled WGS sequence"/>
</dbReference>
<protein>
    <submittedName>
        <fullName evidence="1">5610_t:CDS:1</fullName>
    </submittedName>
</protein>
<comment type="caution">
    <text evidence="1">The sequence shown here is derived from an EMBL/GenBank/DDBJ whole genome shotgun (WGS) entry which is preliminary data.</text>
</comment>
<proteinExistence type="predicted"/>
<gene>
    <name evidence="1" type="ORF">ACOLOM_LOCUS2891</name>
</gene>
<dbReference type="EMBL" id="CAJVPT010004009">
    <property type="protein sequence ID" value="CAG8503160.1"/>
    <property type="molecule type" value="Genomic_DNA"/>
</dbReference>
<name>A0ACA9KZX3_9GLOM</name>
<organism evidence="1 2">
    <name type="scientific">Acaulospora colombiana</name>
    <dbReference type="NCBI Taxonomy" id="27376"/>
    <lineage>
        <taxon>Eukaryota</taxon>
        <taxon>Fungi</taxon>
        <taxon>Fungi incertae sedis</taxon>
        <taxon>Mucoromycota</taxon>
        <taxon>Glomeromycotina</taxon>
        <taxon>Glomeromycetes</taxon>
        <taxon>Diversisporales</taxon>
        <taxon>Acaulosporaceae</taxon>
        <taxon>Acaulospora</taxon>
    </lineage>
</organism>
<accession>A0ACA9KZX3</accession>
<evidence type="ECO:0000313" key="1">
    <source>
        <dbReference type="EMBL" id="CAG8503160.1"/>
    </source>
</evidence>